<organism evidence="1 2">
    <name type="scientific">Methanococcoides methylutens MM1</name>
    <dbReference type="NCBI Taxonomy" id="1434104"/>
    <lineage>
        <taxon>Archaea</taxon>
        <taxon>Methanobacteriati</taxon>
        <taxon>Methanobacteriota</taxon>
        <taxon>Stenosarchaea group</taxon>
        <taxon>Methanomicrobia</taxon>
        <taxon>Methanosarcinales</taxon>
        <taxon>Methanosarcinaceae</taxon>
        <taxon>Methanococcoides</taxon>
    </lineage>
</organism>
<accession>A0A0E3X0G4</accession>
<evidence type="ECO:0008006" key="3">
    <source>
        <dbReference type="Google" id="ProtNLM"/>
    </source>
</evidence>
<sequence>MLFMDIITWDPKDHNEMWKRFEKWEYPEGIKVIGEWSDLSSCRHIVLYEVENAESYAEGMYPWLDICRFDSFPVMESGDVAKFMAEHMGYNPVV</sequence>
<dbReference type="KEGG" id="mmet:MCMEM_1226"/>
<dbReference type="OrthoDB" id="104545at2157"/>
<dbReference type="InterPro" id="IPR021734">
    <property type="entry name" value="DUF3303"/>
</dbReference>
<gene>
    <name evidence="1" type="ORF">MCMEM_1226</name>
</gene>
<dbReference type="HOGENOM" id="CLU_189624_0_0_2"/>
<name>A0A0E3X0G4_METMT</name>
<dbReference type="Pfam" id="PF11746">
    <property type="entry name" value="DUF3303"/>
    <property type="match status" value="1"/>
</dbReference>
<reference evidence="1 2" key="1">
    <citation type="submission" date="2014-07" db="EMBL/GenBank/DDBJ databases">
        <title>Methanogenic archaea and the global carbon cycle.</title>
        <authorList>
            <person name="Henriksen J.R."/>
            <person name="Luke J."/>
            <person name="Reinhart S."/>
            <person name="Benedict M.N."/>
            <person name="Youngblut N.D."/>
            <person name="Metcalf M.E."/>
            <person name="Whitaker R.J."/>
            <person name="Metcalf W.W."/>
        </authorList>
    </citation>
    <scope>NUCLEOTIDE SEQUENCE [LARGE SCALE GENOMIC DNA]</scope>
    <source>
        <strain evidence="1 2">MM1</strain>
    </source>
</reference>
<dbReference type="Proteomes" id="UP000033048">
    <property type="component" value="Chromosome"/>
</dbReference>
<evidence type="ECO:0000313" key="2">
    <source>
        <dbReference type="Proteomes" id="UP000033048"/>
    </source>
</evidence>
<dbReference type="RefSeq" id="WP_048205397.1">
    <property type="nucleotide sequence ID" value="NZ_CP009518.1"/>
</dbReference>
<proteinExistence type="predicted"/>
<dbReference type="GeneID" id="24893769"/>
<dbReference type="EMBL" id="CP009518">
    <property type="protein sequence ID" value="AKB85279.1"/>
    <property type="molecule type" value="Genomic_DNA"/>
</dbReference>
<keyword evidence="2" id="KW-1185">Reference proteome</keyword>
<evidence type="ECO:0000313" key="1">
    <source>
        <dbReference type="EMBL" id="AKB85279.1"/>
    </source>
</evidence>
<dbReference type="AlphaFoldDB" id="A0A0E3X0G4"/>
<protein>
    <recommendedName>
        <fullName evidence="3">DUF3303 domain-containing protein</fullName>
    </recommendedName>
</protein>